<dbReference type="Gene3D" id="1.20.5.420">
    <property type="entry name" value="Immunoglobulin FC, subunit C"/>
    <property type="match status" value="1"/>
</dbReference>
<proteinExistence type="predicted"/>
<dbReference type="EMBL" id="JOKH01000002">
    <property type="protein sequence ID" value="KEQ18048.1"/>
    <property type="molecule type" value="Genomic_DNA"/>
</dbReference>
<evidence type="ECO:0008006" key="3">
    <source>
        <dbReference type="Google" id="ProtNLM"/>
    </source>
</evidence>
<comment type="caution">
    <text evidence="1">The sequence shown here is derived from an EMBL/GenBank/DDBJ whole genome shotgun (WGS) entry which is preliminary data.</text>
</comment>
<evidence type="ECO:0000313" key="1">
    <source>
        <dbReference type="EMBL" id="KEQ18048.1"/>
    </source>
</evidence>
<organism evidence="1 2">
    <name type="scientific">Endozoicomonas numazuensis</name>
    <dbReference type="NCBI Taxonomy" id="1137799"/>
    <lineage>
        <taxon>Bacteria</taxon>
        <taxon>Pseudomonadati</taxon>
        <taxon>Pseudomonadota</taxon>
        <taxon>Gammaproteobacteria</taxon>
        <taxon>Oceanospirillales</taxon>
        <taxon>Endozoicomonadaceae</taxon>
        <taxon>Endozoicomonas</taxon>
    </lineage>
</organism>
<dbReference type="RefSeq" id="WP_034835094.1">
    <property type="nucleotide sequence ID" value="NZ_JOKH01000002.1"/>
</dbReference>
<accession>A0A081NHX5</accession>
<evidence type="ECO:0000313" key="2">
    <source>
        <dbReference type="Proteomes" id="UP000028073"/>
    </source>
</evidence>
<name>A0A081NHX5_9GAMM</name>
<reference evidence="1 2" key="1">
    <citation type="submission" date="2014-06" db="EMBL/GenBank/DDBJ databases">
        <title>Whole Genome Sequences of Three Symbiotic Endozoicomonas Bacteria.</title>
        <authorList>
            <person name="Neave M.J."/>
            <person name="Apprill A."/>
            <person name="Voolstra C.R."/>
        </authorList>
    </citation>
    <scope>NUCLEOTIDE SEQUENCE [LARGE SCALE GENOMIC DNA]</scope>
    <source>
        <strain evidence="1 2">DSM 25634</strain>
    </source>
</reference>
<dbReference type="STRING" id="1137799.GZ78_10715"/>
<dbReference type="OrthoDB" id="6197139at2"/>
<protein>
    <recommendedName>
        <fullName evidence="3">EscE/YscE/SsaE family type III secretion system needle protein co-chaperone</fullName>
    </recommendedName>
</protein>
<keyword evidence="2" id="KW-1185">Reference proteome</keyword>
<dbReference type="AlphaFoldDB" id="A0A081NHX5"/>
<dbReference type="Proteomes" id="UP000028073">
    <property type="component" value="Unassembled WGS sequence"/>
</dbReference>
<sequence>MKDQNTDNEKIHLSDLEDRLILDTQGELREEVLKELVEEAFRLKTARDKGLSPDEFETNDRMITALMAAAEVVDKTWNTHHKKH</sequence>
<gene>
    <name evidence="1" type="ORF">GZ78_10715</name>
</gene>